<dbReference type="EMBL" id="CP025704">
    <property type="protein sequence ID" value="AUN96553.1"/>
    <property type="molecule type" value="Genomic_DNA"/>
</dbReference>
<dbReference type="SUPFAM" id="SSF52172">
    <property type="entry name" value="CheY-like"/>
    <property type="match status" value="1"/>
</dbReference>
<dbReference type="GO" id="GO:0032993">
    <property type="term" value="C:protein-DNA complex"/>
    <property type="evidence" value="ECO:0007669"/>
    <property type="project" value="TreeGrafter"/>
</dbReference>
<keyword evidence="1" id="KW-0597">Phosphoprotein</keyword>
<keyword evidence="3" id="KW-0805">Transcription regulation</keyword>
<reference evidence="6 7" key="1">
    <citation type="submission" date="2018-01" db="EMBL/GenBank/DDBJ databases">
        <title>Complete genome sequence of Bacteriovorax stolpii DSM12778.</title>
        <authorList>
            <person name="Tang B."/>
            <person name="Chang J."/>
        </authorList>
    </citation>
    <scope>NUCLEOTIDE SEQUENCE [LARGE SCALE GENOMIC DNA]</scope>
    <source>
        <strain evidence="6 7">DSM 12778</strain>
    </source>
</reference>
<keyword evidence="4" id="KW-0238">DNA-binding</keyword>
<dbReference type="SUPFAM" id="SSF47384">
    <property type="entry name" value="Homodimeric domain of signal transducing histidine kinase"/>
    <property type="match status" value="1"/>
</dbReference>
<keyword evidence="7" id="KW-1185">Reference proteome</keyword>
<dbReference type="Gene3D" id="1.10.287.130">
    <property type="match status" value="1"/>
</dbReference>
<dbReference type="CDD" id="cd17574">
    <property type="entry name" value="REC_OmpR"/>
    <property type="match status" value="1"/>
</dbReference>
<dbReference type="InterPro" id="IPR036097">
    <property type="entry name" value="HisK_dim/P_sf"/>
</dbReference>
<dbReference type="Proteomes" id="UP000235584">
    <property type="component" value="Chromosome"/>
</dbReference>
<evidence type="ECO:0000313" key="6">
    <source>
        <dbReference type="EMBL" id="AUN96553.1"/>
    </source>
</evidence>
<dbReference type="PROSITE" id="PS50110">
    <property type="entry name" value="RESPONSE_REGULATORY"/>
    <property type="match status" value="1"/>
</dbReference>
<name>A0A2K9NM24_BACTC</name>
<evidence type="ECO:0000256" key="5">
    <source>
        <dbReference type="ARBA" id="ARBA00023163"/>
    </source>
</evidence>
<proteinExistence type="predicted"/>
<dbReference type="GO" id="GO:0000976">
    <property type="term" value="F:transcription cis-regulatory region binding"/>
    <property type="evidence" value="ECO:0007669"/>
    <property type="project" value="TreeGrafter"/>
</dbReference>
<dbReference type="AlphaFoldDB" id="A0A2K9NM24"/>
<dbReference type="PANTHER" id="PTHR48111">
    <property type="entry name" value="REGULATOR OF RPOS"/>
    <property type="match status" value="1"/>
</dbReference>
<keyword evidence="2" id="KW-0902">Two-component regulatory system</keyword>
<dbReference type="GO" id="GO:0006355">
    <property type="term" value="P:regulation of DNA-templated transcription"/>
    <property type="evidence" value="ECO:0007669"/>
    <property type="project" value="TreeGrafter"/>
</dbReference>
<accession>A0A2K9NM24</accession>
<dbReference type="Gene3D" id="3.40.50.2300">
    <property type="match status" value="1"/>
</dbReference>
<organism evidence="6 7">
    <name type="scientific">Bacteriovorax stolpii</name>
    <name type="common">Bdellovibrio stolpii</name>
    <dbReference type="NCBI Taxonomy" id="960"/>
    <lineage>
        <taxon>Bacteria</taxon>
        <taxon>Pseudomonadati</taxon>
        <taxon>Bdellovibrionota</taxon>
        <taxon>Bacteriovoracia</taxon>
        <taxon>Bacteriovoracales</taxon>
        <taxon>Bacteriovoracaceae</taxon>
        <taxon>Bacteriovorax</taxon>
    </lineage>
</organism>
<sequence length="210" mass="23812">MNILLVDDDQDIADHIVLGLNGFGYNVDHVLSGERVLELIKKNTYDLVLLDWNMPGMTGLDVLAEIRDSYLPSELPVIMVTSMNETEKIVYALDQGCNDYITKPITIETVAARVKTQITLQKLHEQHTAKNKLEVINEVVTTLNHEINNPLFIALNHIRKANRRADYTQLEKAENALVRITNIVKQISDLNTQSKKILKKDKVAHFNKTA</sequence>
<dbReference type="SMART" id="SM00448">
    <property type="entry name" value="REC"/>
    <property type="match status" value="1"/>
</dbReference>
<dbReference type="GO" id="GO:0005829">
    <property type="term" value="C:cytosol"/>
    <property type="evidence" value="ECO:0007669"/>
    <property type="project" value="TreeGrafter"/>
</dbReference>
<dbReference type="InterPro" id="IPR039420">
    <property type="entry name" value="WalR-like"/>
</dbReference>
<keyword evidence="5" id="KW-0804">Transcription</keyword>
<evidence type="ECO:0000256" key="1">
    <source>
        <dbReference type="ARBA" id="ARBA00022553"/>
    </source>
</evidence>
<dbReference type="InterPro" id="IPR001789">
    <property type="entry name" value="Sig_transdc_resp-reg_receiver"/>
</dbReference>
<dbReference type="OrthoDB" id="5298141at2"/>
<evidence type="ECO:0000313" key="7">
    <source>
        <dbReference type="Proteomes" id="UP000235584"/>
    </source>
</evidence>
<dbReference type="PANTHER" id="PTHR48111:SF1">
    <property type="entry name" value="TWO-COMPONENT RESPONSE REGULATOR ORR33"/>
    <property type="match status" value="1"/>
</dbReference>
<dbReference type="Pfam" id="PF00072">
    <property type="entry name" value="Response_reg"/>
    <property type="match status" value="1"/>
</dbReference>
<evidence type="ECO:0000256" key="3">
    <source>
        <dbReference type="ARBA" id="ARBA00023015"/>
    </source>
</evidence>
<protein>
    <submittedName>
        <fullName evidence="6">Uncharacterized protein</fullName>
    </submittedName>
</protein>
<dbReference type="GO" id="GO:0000155">
    <property type="term" value="F:phosphorelay sensor kinase activity"/>
    <property type="evidence" value="ECO:0007669"/>
    <property type="project" value="InterPro"/>
</dbReference>
<dbReference type="KEGG" id="bsto:C0V70_00220"/>
<dbReference type="GO" id="GO:0000156">
    <property type="term" value="F:phosphorelay response regulator activity"/>
    <property type="evidence" value="ECO:0007669"/>
    <property type="project" value="TreeGrafter"/>
</dbReference>
<gene>
    <name evidence="6" type="ORF">C0V70_00220</name>
</gene>
<evidence type="ECO:0000256" key="4">
    <source>
        <dbReference type="ARBA" id="ARBA00023125"/>
    </source>
</evidence>
<evidence type="ECO:0000256" key="2">
    <source>
        <dbReference type="ARBA" id="ARBA00023012"/>
    </source>
</evidence>
<dbReference type="InterPro" id="IPR011006">
    <property type="entry name" value="CheY-like_superfamily"/>
</dbReference>
<dbReference type="RefSeq" id="WP_102241848.1">
    <property type="nucleotide sequence ID" value="NZ_CP025704.1"/>
</dbReference>